<evidence type="ECO:0000256" key="3">
    <source>
        <dbReference type="ARBA" id="ARBA00022722"/>
    </source>
</evidence>
<dbReference type="GO" id="GO:0110001">
    <property type="term" value="C:toxin-antitoxin complex"/>
    <property type="evidence" value="ECO:0007669"/>
    <property type="project" value="InterPro"/>
</dbReference>
<keyword evidence="5" id="KW-0378">Hydrolase</keyword>
<comment type="caution">
    <text evidence="7">The sequence shown here is derived from an EMBL/GenBank/DDBJ whole genome shotgun (WGS) entry which is preliminary data.</text>
</comment>
<dbReference type="Pfam" id="PF01934">
    <property type="entry name" value="HepT-like"/>
    <property type="match status" value="1"/>
</dbReference>
<dbReference type="InterPro" id="IPR037038">
    <property type="entry name" value="HepT-like_sf"/>
</dbReference>
<gene>
    <name evidence="7" type="ORF">UX80_C0034G0003</name>
</gene>
<organism evidence="7 8">
    <name type="scientific">Candidatus Amesbacteria bacterium GW2011_GWA2_47_11b</name>
    <dbReference type="NCBI Taxonomy" id="1618358"/>
    <lineage>
        <taxon>Bacteria</taxon>
        <taxon>Candidatus Amesiibacteriota</taxon>
    </lineage>
</organism>
<keyword evidence="4" id="KW-0547">Nucleotide-binding</keyword>
<evidence type="ECO:0000313" key="8">
    <source>
        <dbReference type="Proteomes" id="UP000034307"/>
    </source>
</evidence>
<dbReference type="GO" id="GO:0016787">
    <property type="term" value="F:hydrolase activity"/>
    <property type="evidence" value="ECO:0007669"/>
    <property type="project" value="UniProtKB-KW"/>
</dbReference>
<dbReference type="Gene3D" id="1.20.120.580">
    <property type="entry name" value="bsu32300-like"/>
    <property type="match status" value="1"/>
</dbReference>
<evidence type="ECO:0008006" key="9">
    <source>
        <dbReference type="Google" id="ProtNLM"/>
    </source>
</evidence>
<proteinExistence type="inferred from homology"/>
<evidence type="ECO:0000313" key="7">
    <source>
        <dbReference type="EMBL" id="KKU56579.1"/>
    </source>
</evidence>
<reference evidence="7 8" key="1">
    <citation type="journal article" date="2015" name="Nature">
        <title>rRNA introns, odd ribosomes, and small enigmatic genomes across a large radiation of phyla.</title>
        <authorList>
            <person name="Brown C.T."/>
            <person name="Hug L.A."/>
            <person name="Thomas B.C."/>
            <person name="Sharon I."/>
            <person name="Castelle C.J."/>
            <person name="Singh A."/>
            <person name="Wilkins M.J."/>
            <person name="Williams K.H."/>
            <person name="Banfield J.F."/>
        </authorList>
    </citation>
    <scope>NUCLEOTIDE SEQUENCE [LARGE SCALE GENOMIC DNA]</scope>
</reference>
<protein>
    <recommendedName>
        <fullName evidence="9">Nucleotidyltransferase</fullName>
    </recommendedName>
</protein>
<dbReference type="PANTHER" id="PTHR34139:SF1">
    <property type="entry name" value="RNASE MJ1380-RELATED"/>
    <property type="match status" value="1"/>
</dbReference>
<dbReference type="PANTHER" id="PTHR34139">
    <property type="entry name" value="UPF0331 PROTEIN MJ0127"/>
    <property type="match status" value="1"/>
</dbReference>
<name>A0A0G1RGZ0_9BACT</name>
<dbReference type="EMBL" id="LCNO01000034">
    <property type="protein sequence ID" value="KKU56579.1"/>
    <property type="molecule type" value="Genomic_DNA"/>
</dbReference>
<dbReference type="AlphaFoldDB" id="A0A0G1RGZ0"/>
<evidence type="ECO:0000256" key="2">
    <source>
        <dbReference type="ARBA" id="ARBA00022649"/>
    </source>
</evidence>
<dbReference type="Proteomes" id="UP000034307">
    <property type="component" value="Unassembled WGS sequence"/>
</dbReference>
<keyword evidence="2" id="KW-1277">Toxin-antitoxin system</keyword>
<evidence type="ECO:0000256" key="4">
    <source>
        <dbReference type="ARBA" id="ARBA00022741"/>
    </source>
</evidence>
<dbReference type="GO" id="GO:0004540">
    <property type="term" value="F:RNA nuclease activity"/>
    <property type="evidence" value="ECO:0007669"/>
    <property type="project" value="InterPro"/>
</dbReference>
<keyword evidence="3" id="KW-0540">Nuclease</keyword>
<dbReference type="InterPro" id="IPR051813">
    <property type="entry name" value="HepT_RNase_toxin"/>
</dbReference>
<dbReference type="STRING" id="1618358.UX80_C0034G0003"/>
<dbReference type="GO" id="GO:0000166">
    <property type="term" value="F:nucleotide binding"/>
    <property type="evidence" value="ECO:0007669"/>
    <property type="project" value="UniProtKB-KW"/>
</dbReference>
<sequence length="114" mass="13826">MRKDPIIFLEHIRDQITDIREFTKDVNREEFMADKKTQKAVVKCLETIGEAIRNLPEEFLQRWQDVPWKNIMAFRNILVHEYFDVDFEYVWKLLGKQLDELENQIESIVEQVKV</sequence>
<dbReference type="InterPro" id="IPR008201">
    <property type="entry name" value="HepT-like"/>
</dbReference>
<evidence type="ECO:0000256" key="6">
    <source>
        <dbReference type="ARBA" id="ARBA00024207"/>
    </source>
</evidence>
<evidence type="ECO:0000256" key="1">
    <source>
        <dbReference type="ARBA" id="ARBA00022553"/>
    </source>
</evidence>
<accession>A0A0G1RGZ0</accession>
<keyword evidence="1" id="KW-0597">Phosphoprotein</keyword>
<evidence type="ECO:0000256" key="5">
    <source>
        <dbReference type="ARBA" id="ARBA00022801"/>
    </source>
</evidence>
<comment type="similarity">
    <text evidence="6">Belongs to the HepT RNase toxin family.</text>
</comment>